<evidence type="ECO:0000313" key="6">
    <source>
        <dbReference type="EMBL" id="GGM35221.1"/>
    </source>
</evidence>
<feature type="domain" description="Chitin-binding type-4" evidence="5">
    <location>
        <begin position="31"/>
        <end position="209"/>
    </location>
</feature>
<feature type="chain" id="PRO_5038700762" description="Chitin-binding type-4 domain-containing protein" evidence="4">
    <location>
        <begin position="31"/>
        <end position="345"/>
    </location>
</feature>
<keyword evidence="1 4" id="KW-0732">Signal</keyword>
<dbReference type="InterPro" id="IPR051024">
    <property type="entry name" value="GlcNAc_Chitin_IntDeg"/>
</dbReference>
<keyword evidence="3" id="KW-0812">Transmembrane</keyword>
<dbReference type="SUPFAM" id="SSF81296">
    <property type="entry name" value="E set domains"/>
    <property type="match status" value="1"/>
</dbReference>
<reference evidence="6" key="1">
    <citation type="journal article" date="2014" name="Int. J. Syst. Evol. Microbiol.">
        <title>Complete genome sequence of Corynebacterium casei LMG S-19264T (=DSM 44701T), isolated from a smear-ripened cheese.</title>
        <authorList>
            <consortium name="US DOE Joint Genome Institute (JGI-PGF)"/>
            <person name="Walter F."/>
            <person name="Albersmeier A."/>
            <person name="Kalinowski J."/>
            <person name="Ruckert C."/>
        </authorList>
    </citation>
    <scope>NUCLEOTIDE SEQUENCE</scope>
    <source>
        <strain evidence="6">CGMCC 4.5737</strain>
    </source>
</reference>
<name>A0A8J3C9H6_9PSEU</name>
<dbReference type="PANTHER" id="PTHR34823:SF1">
    <property type="entry name" value="CHITIN-BINDING TYPE-4 DOMAIN-CONTAINING PROTEIN"/>
    <property type="match status" value="1"/>
</dbReference>
<protein>
    <recommendedName>
        <fullName evidence="5">Chitin-binding type-4 domain-containing protein</fullName>
    </recommendedName>
</protein>
<dbReference type="AlphaFoldDB" id="A0A8J3C9H6"/>
<feature type="compositionally biased region" description="Basic and acidic residues" evidence="2">
    <location>
        <begin position="236"/>
        <end position="247"/>
    </location>
</feature>
<comment type="caution">
    <text evidence="6">The sequence shown here is derived from an EMBL/GenBank/DDBJ whole genome shotgun (WGS) entry which is preliminary data.</text>
</comment>
<dbReference type="InterPro" id="IPR014756">
    <property type="entry name" value="Ig_E-set"/>
</dbReference>
<organism evidence="6 7">
    <name type="scientific">Longimycelium tulufanense</name>
    <dbReference type="NCBI Taxonomy" id="907463"/>
    <lineage>
        <taxon>Bacteria</taxon>
        <taxon>Bacillati</taxon>
        <taxon>Actinomycetota</taxon>
        <taxon>Actinomycetes</taxon>
        <taxon>Pseudonocardiales</taxon>
        <taxon>Pseudonocardiaceae</taxon>
        <taxon>Longimycelium</taxon>
    </lineage>
</organism>
<sequence length="345" mass="36060">MRIRHAATTVAVFGALSIGLTTLTAAPALAHGSMQSPKSRILTCREEGPENPKTAACKAAIRTGGTQAVYDWNEVNIPNAAGRHRQIIPDGKLCSAGRDKYKGFDLPRADWPATSMPTSGQFTFTYRATAPHRGGFELYVTRDGYDPTKPLRWSDLEPQPFLKVMDPPLRNGSYVMSGKLPAGKSGRHLIYAIWQRTDSPEAFYSCSDVVFGGKADPAVPKDQGQGGPAAAAPADHGNHGNHGDHGSTGKGDPYDQAAGSGHGKHAPAGDSRPQPMAAAQAPRAGQQPPPQAAPAPVEKPVAATGESGELANTGVSGIVPLTLGGLGLITLGGVAVHLYRRRTTG</sequence>
<feature type="transmembrane region" description="Helical" evidence="3">
    <location>
        <begin position="317"/>
        <end position="339"/>
    </location>
</feature>
<feature type="compositionally biased region" description="Low complexity" evidence="2">
    <location>
        <begin position="273"/>
        <end position="286"/>
    </location>
</feature>
<evidence type="ECO:0000259" key="5">
    <source>
        <dbReference type="Pfam" id="PF03067"/>
    </source>
</evidence>
<dbReference type="EMBL" id="BMMK01000001">
    <property type="protein sequence ID" value="GGM35221.1"/>
    <property type="molecule type" value="Genomic_DNA"/>
</dbReference>
<dbReference type="Proteomes" id="UP000637578">
    <property type="component" value="Unassembled WGS sequence"/>
</dbReference>
<dbReference type="Gene3D" id="2.70.50.50">
    <property type="entry name" value="chitin-binding protein cbp21"/>
    <property type="match status" value="1"/>
</dbReference>
<dbReference type="NCBIfam" id="TIGR01167">
    <property type="entry name" value="LPXTG_anchor"/>
    <property type="match status" value="1"/>
</dbReference>
<feature type="signal peptide" evidence="4">
    <location>
        <begin position="1"/>
        <end position="30"/>
    </location>
</feature>
<feature type="region of interest" description="Disordered" evidence="2">
    <location>
        <begin position="216"/>
        <end position="300"/>
    </location>
</feature>
<keyword evidence="7" id="KW-1185">Reference proteome</keyword>
<keyword evidence="3" id="KW-0472">Membrane</keyword>
<evidence type="ECO:0000256" key="1">
    <source>
        <dbReference type="ARBA" id="ARBA00022729"/>
    </source>
</evidence>
<evidence type="ECO:0000313" key="7">
    <source>
        <dbReference type="Proteomes" id="UP000637578"/>
    </source>
</evidence>
<dbReference type="PANTHER" id="PTHR34823">
    <property type="entry name" value="GLCNAC-BINDING PROTEIN A"/>
    <property type="match status" value="1"/>
</dbReference>
<dbReference type="CDD" id="cd21177">
    <property type="entry name" value="LPMO_AA10"/>
    <property type="match status" value="1"/>
</dbReference>
<accession>A0A8J3C9H6</accession>
<keyword evidence="3" id="KW-1133">Transmembrane helix</keyword>
<evidence type="ECO:0000256" key="3">
    <source>
        <dbReference type="SAM" id="Phobius"/>
    </source>
</evidence>
<reference evidence="6" key="2">
    <citation type="submission" date="2020-09" db="EMBL/GenBank/DDBJ databases">
        <authorList>
            <person name="Sun Q."/>
            <person name="Zhou Y."/>
        </authorList>
    </citation>
    <scope>NUCLEOTIDE SEQUENCE</scope>
    <source>
        <strain evidence="6">CGMCC 4.5737</strain>
    </source>
</reference>
<gene>
    <name evidence="6" type="ORF">GCM10012275_03070</name>
</gene>
<evidence type="ECO:0000256" key="2">
    <source>
        <dbReference type="SAM" id="MobiDB-lite"/>
    </source>
</evidence>
<dbReference type="InterPro" id="IPR004302">
    <property type="entry name" value="Cellulose/chitin-bd_N"/>
</dbReference>
<proteinExistence type="predicted"/>
<dbReference type="Pfam" id="PF03067">
    <property type="entry name" value="LPMO_10"/>
    <property type="match status" value="1"/>
</dbReference>
<evidence type="ECO:0000256" key="4">
    <source>
        <dbReference type="SAM" id="SignalP"/>
    </source>
</evidence>